<protein>
    <submittedName>
        <fullName evidence="2">DUF4097 family beta strand repeat protein</fullName>
    </submittedName>
</protein>
<keyword evidence="3" id="KW-1185">Reference proteome</keyword>
<comment type="caution">
    <text evidence="2">The sequence shown here is derived from an EMBL/GenBank/DDBJ whole genome shotgun (WGS) entry which is preliminary data.</text>
</comment>
<proteinExistence type="predicted"/>
<organism evidence="2 3">
    <name type="scientific">Streptomyces chumphonensis</name>
    <dbReference type="NCBI Taxonomy" id="1214925"/>
    <lineage>
        <taxon>Bacteria</taxon>
        <taxon>Bacillati</taxon>
        <taxon>Actinomycetota</taxon>
        <taxon>Actinomycetes</taxon>
        <taxon>Kitasatosporales</taxon>
        <taxon>Streptomycetaceae</taxon>
        <taxon>Streptomyces</taxon>
    </lineage>
</organism>
<evidence type="ECO:0000313" key="3">
    <source>
        <dbReference type="Proteomes" id="UP000632289"/>
    </source>
</evidence>
<evidence type="ECO:0000259" key="1">
    <source>
        <dbReference type="Pfam" id="PF13349"/>
    </source>
</evidence>
<dbReference type="RefSeq" id="WP_191212026.1">
    <property type="nucleotide sequence ID" value="NZ_BAABKL010000004.1"/>
</dbReference>
<dbReference type="Proteomes" id="UP000632289">
    <property type="component" value="Unassembled WGS sequence"/>
</dbReference>
<feature type="domain" description="DUF4097" evidence="1">
    <location>
        <begin position="22"/>
        <end position="228"/>
    </location>
</feature>
<sequence>MPSYDTPKPIAAVIEFSIGTARIAASDRADTVVDVHPADPASDADVKAAAQTKVTCGGGVLTVKGPRRNGPFGRVGGVDVTVSLPSGSSLEATAQLGDLHCTGRLGETRLRTSVGDLNVEQTTAARLRGELGMIRLDHATADSEIVGAGRITVGTVDGDLKVKNGNGDTEVAEVLGTLEASAANGSLHVGIARGDVEAKSAFGGIRLDRVARGTVTLRGSAGDLEVGIPDTTAAWLDVHTKMGVLRNTLGSAEGPGDAADTVEISARTSLGDIHIRRA</sequence>
<evidence type="ECO:0000313" key="2">
    <source>
        <dbReference type="EMBL" id="MBD3934727.1"/>
    </source>
</evidence>
<accession>A0A927IF05</accession>
<name>A0A927IF05_9ACTN</name>
<dbReference type="Pfam" id="PF13349">
    <property type="entry name" value="DUF4097"/>
    <property type="match status" value="1"/>
</dbReference>
<dbReference type="EMBL" id="JACXYU010000019">
    <property type="protein sequence ID" value="MBD3934727.1"/>
    <property type="molecule type" value="Genomic_DNA"/>
</dbReference>
<dbReference type="AlphaFoldDB" id="A0A927IF05"/>
<gene>
    <name evidence="2" type="ORF">IF129_24590</name>
</gene>
<dbReference type="InterPro" id="IPR025164">
    <property type="entry name" value="Toastrack_DUF4097"/>
</dbReference>
<reference evidence="2" key="1">
    <citation type="submission" date="2020-09" db="EMBL/GenBank/DDBJ databases">
        <title>Secondary metabolite and genome analysis of marine Streptomyces chumphonensis KK1-2T.</title>
        <authorList>
            <person name="Phongsopitanun W."/>
            <person name="Kanchanasin P."/>
            <person name="Pittayakhajonwut P."/>
            <person name="Suwanborirux K."/>
            <person name="Tanasupawat S."/>
        </authorList>
    </citation>
    <scope>NUCLEOTIDE SEQUENCE</scope>
    <source>
        <strain evidence="2">KK1-2</strain>
    </source>
</reference>